<evidence type="ECO:0000256" key="1">
    <source>
        <dbReference type="PROSITE-ProRule" id="PRU00169"/>
    </source>
</evidence>
<sequence length="156" mass="17436">MSSTDGREEDVIDILLVEPNPGDTRLFTETFDEAKLLNTIYTVSDGESALDFLHQHNGYEDTPEPDIILLETQLPGKSGMDVFAELEGDPVLREIPLVVLTSSDAGEEIVRSHGLEADHYLRKPVEPEEFVEFVRSVEEFWVAIVRKSSPTECSGE</sequence>
<dbReference type="Pfam" id="PF00072">
    <property type="entry name" value="Response_reg"/>
    <property type="match status" value="1"/>
</dbReference>
<dbReference type="Proteomes" id="UP000324104">
    <property type="component" value="Unassembled WGS sequence"/>
</dbReference>
<dbReference type="CDD" id="cd17557">
    <property type="entry name" value="REC_Rcp-like"/>
    <property type="match status" value="1"/>
</dbReference>
<reference evidence="3 4" key="1">
    <citation type="submission" date="2019-08" db="EMBL/GenBank/DDBJ databases">
        <title>Archaea genome.</title>
        <authorList>
            <person name="Kajale S."/>
            <person name="Shouche Y."/>
            <person name="Deshpande N."/>
            <person name="Sharma A."/>
        </authorList>
    </citation>
    <scope>NUCLEOTIDE SEQUENCE [LARGE SCALE GENOMIC DNA]</scope>
    <source>
        <strain evidence="3 4">ESP3B_9</strain>
    </source>
</reference>
<dbReference type="SUPFAM" id="SSF52172">
    <property type="entry name" value="CheY-like"/>
    <property type="match status" value="1"/>
</dbReference>
<dbReference type="EMBL" id="VTAW01000016">
    <property type="protein sequence ID" value="TYT61559.1"/>
    <property type="molecule type" value="Genomic_DNA"/>
</dbReference>
<dbReference type="Gene3D" id="3.40.50.2300">
    <property type="match status" value="1"/>
</dbReference>
<comment type="caution">
    <text evidence="3">The sequence shown here is derived from an EMBL/GenBank/DDBJ whole genome shotgun (WGS) entry which is preliminary data.</text>
</comment>
<protein>
    <submittedName>
        <fullName evidence="3">Response regulator</fullName>
    </submittedName>
</protein>
<dbReference type="PANTHER" id="PTHR44520:SF2">
    <property type="entry name" value="RESPONSE REGULATOR RCP1"/>
    <property type="match status" value="1"/>
</dbReference>
<dbReference type="SMART" id="SM00448">
    <property type="entry name" value="REC"/>
    <property type="match status" value="1"/>
</dbReference>
<dbReference type="InterPro" id="IPR052893">
    <property type="entry name" value="TCS_response_regulator"/>
</dbReference>
<evidence type="ECO:0000313" key="4">
    <source>
        <dbReference type="Proteomes" id="UP000324104"/>
    </source>
</evidence>
<dbReference type="InterPro" id="IPR001789">
    <property type="entry name" value="Sig_transdc_resp-reg_receiver"/>
</dbReference>
<feature type="domain" description="Response regulatory" evidence="2">
    <location>
        <begin position="13"/>
        <end position="138"/>
    </location>
</feature>
<accession>A0A5D5AIE5</accession>
<dbReference type="PROSITE" id="PS50110">
    <property type="entry name" value="RESPONSE_REGULATORY"/>
    <property type="match status" value="1"/>
</dbReference>
<dbReference type="RefSeq" id="WP_149081887.1">
    <property type="nucleotide sequence ID" value="NZ_VTAW01000016.1"/>
</dbReference>
<evidence type="ECO:0000259" key="2">
    <source>
        <dbReference type="PROSITE" id="PS50110"/>
    </source>
</evidence>
<dbReference type="AlphaFoldDB" id="A0A5D5AIE5"/>
<keyword evidence="4" id="KW-1185">Reference proteome</keyword>
<evidence type="ECO:0000313" key="3">
    <source>
        <dbReference type="EMBL" id="TYT61559.1"/>
    </source>
</evidence>
<name>A0A5D5AIE5_9EURY</name>
<organism evidence="3 4">
    <name type="scientific">Natrialba swarupiae</name>
    <dbReference type="NCBI Taxonomy" id="2448032"/>
    <lineage>
        <taxon>Archaea</taxon>
        <taxon>Methanobacteriati</taxon>
        <taxon>Methanobacteriota</taxon>
        <taxon>Stenosarchaea group</taxon>
        <taxon>Halobacteria</taxon>
        <taxon>Halobacteriales</taxon>
        <taxon>Natrialbaceae</taxon>
        <taxon>Natrialba</taxon>
    </lineage>
</organism>
<gene>
    <name evidence="3" type="ORF">FYC77_12780</name>
</gene>
<comment type="caution">
    <text evidence="1">Lacks conserved residue(s) required for the propagation of feature annotation.</text>
</comment>
<dbReference type="PANTHER" id="PTHR44520">
    <property type="entry name" value="RESPONSE REGULATOR RCP1-RELATED"/>
    <property type="match status" value="1"/>
</dbReference>
<proteinExistence type="predicted"/>
<dbReference type="GO" id="GO:0000160">
    <property type="term" value="P:phosphorelay signal transduction system"/>
    <property type="evidence" value="ECO:0007669"/>
    <property type="project" value="InterPro"/>
</dbReference>
<dbReference type="InterPro" id="IPR011006">
    <property type="entry name" value="CheY-like_superfamily"/>
</dbReference>